<comment type="catalytic activity">
    <reaction evidence="1">
        <text>[(1-&gt;4)-alpha-D-glucosyl](n) + ADP-alpha-D-glucose = [(1-&gt;4)-alpha-D-glucosyl](n+1) + ADP + H(+)</text>
        <dbReference type="Rhea" id="RHEA:18189"/>
        <dbReference type="Rhea" id="RHEA-COMP:9584"/>
        <dbReference type="Rhea" id="RHEA-COMP:9587"/>
        <dbReference type="ChEBI" id="CHEBI:15378"/>
        <dbReference type="ChEBI" id="CHEBI:15444"/>
        <dbReference type="ChEBI" id="CHEBI:57498"/>
        <dbReference type="ChEBI" id="CHEBI:456216"/>
        <dbReference type="EC" id="2.4.1.21"/>
    </reaction>
</comment>
<keyword evidence="4" id="KW-0808">Transferase</keyword>
<sequence>MLKDIFGYQFNTPYQKRVAYFSMEFAIDQSLKIYSGGLGFLAGSHLRSAYELKQNLIGIGLLWKYGYYDQQRDTNGQMLAAKVEKQYSFLVDTGIVFTVPVHNYPVNVKAYLLRPETFGTAPLFLLSTDVDDNDDMSRSITRQLYASNEATRIAQSIILGTGGAILLDTLGLTPDVYHMNEGHSVSLNFYLYDKFKSLPEVQKRVVFTTHTPEMAGNEEHSYVILQDMQFFYNLQDHEVKKLLNMDGWGFNYTLAALKFARKANGVSKLHGKVAHDMWAGNKGVCEITAITNAQNKRYWKDDILEQAFVQNEDSAITSRKKELKRELFKIVADQCGKLFRQDVLTLVWARRFAGYKRADLLMYDWERFVWLINNTEYPIQVIWAGKPYPEDFGAIGIFNSIITRTKPFANCAVLTGYELGLSATLKKGSDVWLNNPKMYREASGTSGMTAAMNGSINFSIPDGWIPEFARNGENIFLIEPAEVSLPDGDKDRIENQHLMDVLENTILPMYYKDQFGWLEIMKTAAKEVVPQFESARMADEYYNILYNA</sequence>
<dbReference type="AlphaFoldDB" id="A0A9X2B9T2"/>
<evidence type="ECO:0000256" key="1">
    <source>
        <dbReference type="ARBA" id="ARBA00001478"/>
    </source>
</evidence>
<reference evidence="6" key="1">
    <citation type="submission" date="2022-04" db="EMBL/GenBank/DDBJ databases">
        <title>Mucilaginibacter sp. RS28 isolated from freshwater.</title>
        <authorList>
            <person name="Ko S.-R."/>
        </authorList>
    </citation>
    <scope>NUCLEOTIDE SEQUENCE</scope>
    <source>
        <strain evidence="6">RS28</strain>
    </source>
</reference>
<dbReference type="RefSeq" id="WP_245131172.1">
    <property type="nucleotide sequence ID" value="NZ_JALJEJ010000007.1"/>
</dbReference>
<organism evidence="6 7">
    <name type="scientific">Mucilaginibacter straminoryzae</name>
    <dbReference type="NCBI Taxonomy" id="2932774"/>
    <lineage>
        <taxon>Bacteria</taxon>
        <taxon>Pseudomonadati</taxon>
        <taxon>Bacteroidota</taxon>
        <taxon>Sphingobacteriia</taxon>
        <taxon>Sphingobacteriales</taxon>
        <taxon>Sphingobacteriaceae</taxon>
        <taxon>Mucilaginibacter</taxon>
    </lineage>
</organism>
<protein>
    <recommendedName>
        <fullName evidence="2">starch synthase</fullName>
        <ecNumber evidence="2">2.4.1.21</ecNumber>
    </recommendedName>
</protein>
<dbReference type="InterPro" id="IPR052182">
    <property type="entry name" value="Glycogen/Maltodextrin_Phosph"/>
</dbReference>
<dbReference type="Proteomes" id="UP001139450">
    <property type="component" value="Unassembled WGS sequence"/>
</dbReference>
<evidence type="ECO:0000313" key="6">
    <source>
        <dbReference type="EMBL" id="MCJ8211004.1"/>
    </source>
</evidence>
<dbReference type="PANTHER" id="PTHR42655:SF1">
    <property type="entry name" value="GLYCOGEN PHOSPHORYLASE"/>
    <property type="match status" value="1"/>
</dbReference>
<evidence type="ECO:0000256" key="2">
    <source>
        <dbReference type="ARBA" id="ARBA00012588"/>
    </source>
</evidence>
<dbReference type="PANTHER" id="PTHR42655">
    <property type="entry name" value="GLYCOGEN PHOSPHORYLASE"/>
    <property type="match status" value="1"/>
</dbReference>
<proteinExistence type="predicted"/>
<dbReference type="SUPFAM" id="SSF53756">
    <property type="entry name" value="UDP-Glycosyltransferase/glycogen phosphorylase"/>
    <property type="match status" value="1"/>
</dbReference>
<dbReference type="EMBL" id="JALJEJ010000007">
    <property type="protein sequence ID" value="MCJ8211004.1"/>
    <property type="molecule type" value="Genomic_DNA"/>
</dbReference>
<evidence type="ECO:0000256" key="3">
    <source>
        <dbReference type="ARBA" id="ARBA00022676"/>
    </source>
</evidence>
<dbReference type="InterPro" id="IPR013534">
    <property type="entry name" value="Starch_synth_cat_dom"/>
</dbReference>
<feature type="domain" description="Starch synthase catalytic" evidence="5">
    <location>
        <begin position="90"/>
        <end position="268"/>
    </location>
</feature>
<dbReference type="GO" id="GO:0030170">
    <property type="term" value="F:pyridoxal phosphate binding"/>
    <property type="evidence" value="ECO:0007669"/>
    <property type="project" value="InterPro"/>
</dbReference>
<dbReference type="GO" id="GO:0004645">
    <property type="term" value="F:1,4-alpha-oligoglucan phosphorylase activity"/>
    <property type="evidence" value="ECO:0007669"/>
    <property type="project" value="InterPro"/>
</dbReference>
<keyword evidence="7" id="KW-1185">Reference proteome</keyword>
<accession>A0A9X2B9T2</accession>
<evidence type="ECO:0000256" key="4">
    <source>
        <dbReference type="ARBA" id="ARBA00022679"/>
    </source>
</evidence>
<dbReference type="EC" id="2.4.1.21" evidence="2"/>
<evidence type="ECO:0000259" key="5">
    <source>
        <dbReference type="Pfam" id="PF08323"/>
    </source>
</evidence>
<dbReference type="GO" id="GO:0005975">
    <property type="term" value="P:carbohydrate metabolic process"/>
    <property type="evidence" value="ECO:0007669"/>
    <property type="project" value="InterPro"/>
</dbReference>
<dbReference type="Pfam" id="PF08323">
    <property type="entry name" value="Glyco_transf_5"/>
    <property type="match status" value="1"/>
</dbReference>
<keyword evidence="3" id="KW-0328">Glycosyltransferase</keyword>
<dbReference type="NCBIfam" id="TIGR02094">
    <property type="entry name" value="more_P_ylases"/>
    <property type="match status" value="1"/>
</dbReference>
<name>A0A9X2B9T2_9SPHI</name>
<comment type="caution">
    <text evidence="6">The sequence shown here is derived from an EMBL/GenBank/DDBJ whole genome shotgun (WGS) entry which is preliminary data.</text>
</comment>
<gene>
    <name evidence="6" type="primary">glgP</name>
    <name evidence="6" type="ORF">MUY27_14895</name>
</gene>
<dbReference type="Gene3D" id="3.40.50.2000">
    <property type="entry name" value="Glycogen Phosphorylase B"/>
    <property type="match status" value="2"/>
</dbReference>
<evidence type="ECO:0000313" key="7">
    <source>
        <dbReference type="Proteomes" id="UP001139450"/>
    </source>
</evidence>
<dbReference type="InterPro" id="IPR011834">
    <property type="entry name" value="Agluc_phsphrylas"/>
</dbReference>